<dbReference type="AlphaFoldDB" id="A0A848AZ10"/>
<dbReference type="GO" id="GO:0019867">
    <property type="term" value="C:outer membrane"/>
    <property type="evidence" value="ECO:0007669"/>
    <property type="project" value="InterPro"/>
</dbReference>
<feature type="domain" description="Trimeric autotransporter adhesin YadA-like head" evidence="1">
    <location>
        <begin position="236"/>
        <end position="260"/>
    </location>
</feature>
<feature type="domain" description="Trimeric autotransporter adhesin YadA-like head" evidence="1">
    <location>
        <begin position="180"/>
        <end position="205"/>
    </location>
</feature>
<name>A0A848AZ10_9BACT</name>
<reference evidence="2 3" key="1">
    <citation type="submission" date="2020-04" db="EMBL/GenBank/DDBJ databases">
        <authorList>
            <person name="Hitch T.C.A."/>
            <person name="Wylensek D."/>
            <person name="Clavel T."/>
        </authorList>
    </citation>
    <scope>NUCLEOTIDE SEQUENCE [LARGE SCALE GENOMIC DNA]</scope>
    <source>
        <strain evidence="2 3">COR2-253-APC-1A</strain>
    </source>
</reference>
<evidence type="ECO:0000313" key="2">
    <source>
        <dbReference type="EMBL" id="NMD86740.1"/>
    </source>
</evidence>
<evidence type="ECO:0000259" key="1">
    <source>
        <dbReference type="Pfam" id="PF05658"/>
    </source>
</evidence>
<gene>
    <name evidence="2" type="ORF">HF882_09105</name>
</gene>
<dbReference type="Gene3D" id="2.150.10.10">
    <property type="entry name" value="Serralysin-like metalloprotease, C-terminal"/>
    <property type="match status" value="1"/>
</dbReference>
<comment type="caution">
    <text evidence="2">The sequence shown here is derived from an EMBL/GenBank/DDBJ whole genome shotgun (WGS) entry which is preliminary data.</text>
</comment>
<protein>
    <recommendedName>
        <fullName evidence="1">Trimeric autotransporter adhesin YadA-like head domain-containing protein</fullName>
    </recommendedName>
</protein>
<sequence>MGKLNIADPVRSEYRLTGIGCAVLNNAAFAVGTRNIAGGYQFKVGAFDALRRVLTIAEGEMGKAAPGMALYLWTCADDDDCPREVKIAAVDVEKQEITLDRDLNLTAEQLKTAADWIAAVVDLSREASAIAAGDLCMATGDYAFASGSLTLASGLGAHAEGILTEARGNMSFAVGNMTRAGGLGAVATGTNTRADGMFSTAIGAGTTAGGDASLAAGSGTEATADNAVALGFRSKATARNSVAAGSLSEAVADGAAAIGYRVKCAAKFGAIIGRYGELPGTVENIGALAIAAGEQGAERLAVLIRPYKAIRNPLYPQDGEPEFLPDPDFSFTVAGYFLPETVTAPGNSLVLDHSRAGRWKITPSASVIPVLKNWRDGDRGEIVIYNGGSRVLFPSAWRWIGSQPSLKSAGVDVFTIYQVDDKIFIKQEMSA</sequence>
<accession>A0A848AZ10</accession>
<dbReference type="EMBL" id="JABAEW010000014">
    <property type="protein sequence ID" value="NMD86740.1"/>
    <property type="molecule type" value="Genomic_DNA"/>
</dbReference>
<proteinExistence type="predicted"/>
<dbReference type="SUPFAM" id="SSF101967">
    <property type="entry name" value="Adhesin YadA, collagen-binding domain"/>
    <property type="match status" value="1"/>
</dbReference>
<evidence type="ECO:0000313" key="3">
    <source>
        <dbReference type="Proteomes" id="UP000576225"/>
    </source>
</evidence>
<dbReference type="RefSeq" id="WP_168962371.1">
    <property type="nucleotide sequence ID" value="NZ_JABAEW010000014.1"/>
</dbReference>
<organism evidence="2 3">
    <name type="scientific">Victivallis vadensis</name>
    <dbReference type="NCBI Taxonomy" id="172901"/>
    <lineage>
        <taxon>Bacteria</taxon>
        <taxon>Pseudomonadati</taxon>
        <taxon>Lentisphaerota</taxon>
        <taxon>Lentisphaeria</taxon>
        <taxon>Victivallales</taxon>
        <taxon>Victivallaceae</taxon>
        <taxon>Victivallis</taxon>
    </lineage>
</organism>
<dbReference type="Proteomes" id="UP000576225">
    <property type="component" value="Unassembled WGS sequence"/>
</dbReference>
<dbReference type="InterPro" id="IPR011049">
    <property type="entry name" value="Serralysin-like_metalloprot_C"/>
</dbReference>
<feature type="domain" description="Trimeric autotransporter adhesin YadA-like head" evidence="1">
    <location>
        <begin position="208"/>
        <end position="234"/>
    </location>
</feature>
<dbReference type="CDD" id="cd12820">
    <property type="entry name" value="LbR_YadA-like"/>
    <property type="match status" value="1"/>
</dbReference>
<dbReference type="Pfam" id="PF05658">
    <property type="entry name" value="YadA_head"/>
    <property type="match status" value="3"/>
</dbReference>
<dbReference type="InterPro" id="IPR008640">
    <property type="entry name" value="Adhesin_Head_dom"/>
</dbReference>